<evidence type="ECO:0000256" key="8">
    <source>
        <dbReference type="ARBA" id="ARBA00023224"/>
    </source>
</evidence>
<keyword evidence="3 9" id="KW-0812">Transmembrane</keyword>
<organism evidence="13 14">
    <name type="scientific">Magallana gigas</name>
    <name type="common">Pacific oyster</name>
    <name type="synonym">Crassostrea gigas</name>
    <dbReference type="NCBI Taxonomy" id="29159"/>
    <lineage>
        <taxon>Eukaryota</taxon>
        <taxon>Metazoa</taxon>
        <taxon>Spiralia</taxon>
        <taxon>Lophotrochozoa</taxon>
        <taxon>Mollusca</taxon>
        <taxon>Bivalvia</taxon>
        <taxon>Autobranchia</taxon>
        <taxon>Pteriomorphia</taxon>
        <taxon>Ostreida</taxon>
        <taxon>Ostreoidea</taxon>
        <taxon>Ostreidae</taxon>
        <taxon>Magallana</taxon>
    </lineage>
</organism>
<keyword evidence="14" id="KW-1185">Reference proteome</keyword>
<sequence>MKIACPLFVSFLIYFLLVNSMTCSPVHRTKRDLYEDFVDKHVIFVRINNFKKPTYELFDGRLPKYAKTRNRRKHSFIVVIVKKSEKVEEKRRSFLDKLDALISVKIRNGGCKAKRGKTRPDERQDSIRVKPNTCKNPAQTKILIDDYFICPIQTQELESNIFLAEFNVQDKKDRCVFSEKGSFSVGAGIKKNVDSKTRRKTKDWFLVNHLEKSEVVDVLGNSLVLGLIGVVKKARALTDIYIISLASSDLMIATLNMPFQLYHIVANDWMATGNFGSFLCKFTAYIEGVTVVASILTLLFIAIDRYAVICEIGFANVIHNRGSAKMIILSVWCVSLCVPSPNLVFQKLDKRVNVKSVDGVFIMDGFKFICAEFFPNEYGSRIYTAVTYTCFYLLPVLIMAFSYGRIGHRLWIHHPIGDVEENPRHHERNIKQKKRVIKMLIMLFLSFAALWLPFFTFHLYREFVINENESFRIKSAILKLIGYANSCVNPVIYTFLNKAFQNEFKRLFCKNRVFVTSANGKTEVDLSPWLPIDSIHKGRGCESVVCKDLP</sequence>
<dbReference type="PRINTS" id="PR00237">
    <property type="entry name" value="GPCRRHODOPSN"/>
</dbReference>
<dbReference type="SUPFAM" id="SSF81321">
    <property type="entry name" value="Family A G protein-coupled receptor-like"/>
    <property type="match status" value="1"/>
</dbReference>
<dbReference type="InterPro" id="IPR017452">
    <property type="entry name" value="GPCR_Rhodpsn_7TM"/>
</dbReference>
<dbReference type="Proteomes" id="UP000005408">
    <property type="component" value="Unassembled WGS sequence"/>
</dbReference>
<feature type="transmembrane region" description="Helical" evidence="10">
    <location>
        <begin position="324"/>
        <end position="345"/>
    </location>
</feature>
<evidence type="ECO:0000259" key="12">
    <source>
        <dbReference type="PROSITE" id="PS50262"/>
    </source>
</evidence>
<dbReference type="Pfam" id="PF00001">
    <property type="entry name" value="7tm_1"/>
    <property type="match status" value="1"/>
</dbReference>
<evidence type="ECO:0000256" key="7">
    <source>
        <dbReference type="ARBA" id="ARBA00023170"/>
    </source>
</evidence>
<keyword evidence="6 10" id="KW-0472">Membrane</keyword>
<dbReference type="PANTHER" id="PTHR45695:SF28">
    <property type="entry name" value="G-PROTEIN COUPLED RECEPTORS FAMILY 1 PROFILE DOMAIN-CONTAINING PROTEIN"/>
    <property type="match status" value="1"/>
</dbReference>
<dbReference type="PROSITE" id="PS50262">
    <property type="entry name" value="G_PROTEIN_RECEP_F1_2"/>
    <property type="match status" value="1"/>
</dbReference>
<keyword evidence="5 9" id="KW-0297">G-protein coupled receptor</keyword>
<dbReference type="PROSITE" id="PS00237">
    <property type="entry name" value="G_PROTEIN_RECEP_F1_1"/>
    <property type="match status" value="1"/>
</dbReference>
<evidence type="ECO:0000313" key="13">
    <source>
        <dbReference type="EnsemblMetazoa" id="G1919.4:cds"/>
    </source>
</evidence>
<dbReference type="AlphaFoldDB" id="A0A8W8JGK8"/>
<dbReference type="EnsemblMetazoa" id="G1919.4">
    <property type="protein sequence ID" value="G1919.4:cds"/>
    <property type="gene ID" value="G1919"/>
</dbReference>
<keyword evidence="7 9" id="KW-0675">Receptor</keyword>
<evidence type="ECO:0000256" key="6">
    <source>
        <dbReference type="ARBA" id="ARBA00023136"/>
    </source>
</evidence>
<feature type="transmembrane region" description="Helical" evidence="10">
    <location>
        <begin position="436"/>
        <end position="456"/>
    </location>
</feature>
<dbReference type="Gene3D" id="1.20.1070.10">
    <property type="entry name" value="Rhodopsin 7-helix transmembrane proteins"/>
    <property type="match status" value="1"/>
</dbReference>
<reference evidence="13" key="1">
    <citation type="submission" date="2022-08" db="UniProtKB">
        <authorList>
            <consortium name="EnsemblMetazoa"/>
        </authorList>
    </citation>
    <scope>IDENTIFICATION</scope>
    <source>
        <strain evidence="13">05x7-T-G4-1.051#20</strain>
    </source>
</reference>
<evidence type="ECO:0000313" key="14">
    <source>
        <dbReference type="Proteomes" id="UP000005408"/>
    </source>
</evidence>
<evidence type="ECO:0000256" key="10">
    <source>
        <dbReference type="SAM" id="Phobius"/>
    </source>
</evidence>
<comment type="similarity">
    <text evidence="2 9">Belongs to the G-protein coupled receptor 1 family.</text>
</comment>
<evidence type="ECO:0000256" key="1">
    <source>
        <dbReference type="ARBA" id="ARBA00004141"/>
    </source>
</evidence>
<accession>A0A8W8JGK8</accession>
<feature type="chain" id="PRO_5036454565" description="G-protein coupled receptors family 1 profile domain-containing protein" evidence="11">
    <location>
        <begin position="21"/>
        <end position="550"/>
    </location>
</feature>
<evidence type="ECO:0000256" key="9">
    <source>
        <dbReference type="RuleBase" id="RU000688"/>
    </source>
</evidence>
<keyword evidence="4 10" id="KW-1133">Transmembrane helix</keyword>
<evidence type="ECO:0000256" key="4">
    <source>
        <dbReference type="ARBA" id="ARBA00022989"/>
    </source>
</evidence>
<comment type="subcellular location">
    <subcellularLocation>
        <location evidence="1">Membrane</location>
        <topology evidence="1">Multi-pass membrane protein</topology>
    </subcellularLocation>
</comment>
<dbReference type="PRINTS" id="PR01012">
    <property type="entry name" value="NRPEPTIDEYR"/>
</dbReference>
<evidence type="ECO:0000256" key="3">
    <source>
        <dbReference type="ARBA" id="ARBA00022692"/>
    </source>
</evidence>
<evidence type="ECO:0000256" key="2">
    <source>
        <dbReference type="ARBA" id="ARBA00010663"/>
    </source>
</evidence>
<dbReference type="InterPro" id="IPR000276">
    <property type="entry name" value="GPCR_Rhodpsn"/>
</dbReference>
<keyword evidence="11" id="KW-0732">Signal</keyword>
<keyword evidence="8 9" id="KW-0807">Transducer</keyword>
<proteinExistence type="inferred from homology"/>
<protein>
    <recommendedName>
        <fullName evidence="12">G-protein coupled receptors family 1 profile domain-containing protein</fullName>
    </recommendedName>
</protein>
<name>A0A8W8JGK8_MAGGI</name>
<feature type="transmembrane region" description="Helical" evidence="10">
    <location>
        <begin position="382"/>
        <end position="403"/>
    </location>
</feature>
<evidence type="ECO:0000256" key="5">
    <source>
        <dbReference type="ARBA" id="ARBA00023040"/>
    </source>
</evidence>
<feature type="transmembrane region" description="Helical" evidence="10">
    <location>
        <begin position="282"/>
        <end position="303"/>
    </location>
</feature>
<evidence type="ECO:0000256" key="11">
    <source>
        <dbReference type="SAM" id="SignalP"/>
    </source>
</evidence>
<dbReference type="GO" id="GO:0005886">
    <property type="term" value="C:plasma membrane"/>
    <property type="evidence" value="ECO:0007669"/>
    <property type="project" value="TreeGrafter"/>
</dbReference>
<feature type="domain" description="G-protein coupled receptors family 1 profile" evidence="12">
    <location>
        <begin position="220"/>
        <end position="493"/>
    </location>
</feature>
<dbReference type="InterPro" id="IPR000611">
    <property type="entry name" value="NPY_rcpt"/>
</dbReference>
<dbReference type="PANTHER" id="PTHR45695">
    <property type="entry name" value="LEUCOKININ RECEPTOR-RELATED"/>
    <property type="match status" value="1"/>
</dbReference>
<dbReference type="GO" id="GO:0004983">
    <property type="term" value="F:neuropeptide Y receptor activity"/>
    <property type="evidence" value="ECO:0007669"/>
    <property type="project" value="InterPro"/>
</dbReference>
<feature type="signal peptide" evidence="11">
    <location>
        <begin position="1"/>
        <end position="20"/>
    </location>
</feature>